<dbReference type="GO" id="GO:0006935">
    <property type="term" value="P:chemotaxis"/>
    <property type="evidence" value="ECO:0007669"/>
    <property type="project" value="InterPro"/>
</dbReference>
<organism evidence="2 3">
    <name type="scientific">Aureimonas endophytica</name>
    <dbReference type="NCBI Taxonomy" id="2027858"/>
    <lineage>
        <taxon>Bacteria</taxon>
        <taxon>Pseudomonadati</taxon>
        <taxon>Pseudomonadota</taxon>
        <taxon>Alphaproteobacteria</taxon>
        <taxon>Hyphomicrobiales</taxon>
        <taxon>Aurantimonadaceae</taxon>
        <taxon>Aureimonas</taxon>
    </lineage>
</organism>
<dbReference type="RefSeq" id="WP_188913622.1">
    <property type="nucleotide sequence ID" value="NZ_BMIQ01000018.1"/>
</dbReference>
<dbReference type="Pfam" id="PF01584">
    <property type="entry name" value="CheW"/>
    <property type="match status" value="1"/>
</dbReference>
<proteinExistence type="predicted"/>
<reference evidence="2" key="2">
    <citation type="submission" date="2020-09" db="EMBL/GenBank/DDBJ databases">
        <authorList>
            <person name="Sun Q."/>
            <person name="Zhou Y."/>
        </authorList>
    </citation>
    <scope>NUCLEOTIDE SEQUENCE</scope>
    <source>
        <strain evidence="2">CGMCC 1.15367</strain>
    </source>
</reference>
<evidence type="ECO:0000313" key="3">
    <source>
        <dbReference type="Proteomes" id="UP000644699"/>
    </source>
</evidence>
<keyword evidence="3" id="KW-1185">Reference proteome</keyword>
<dbReference type="InterPro" id="IPR039315">
    <property type="entry name" value="CheW"/>
</dbReference>
<dbReference type="GO" id="GO:0005829">
    <property type="term" value="C:cytosol"/>
    <property type="evidence" value="ECO:0007669"/>
    <property type="project" value="TreeGrafter"/>
</dbReference>
<accession>A0A917A3R7</accession>
<reference evidence="2" key="1">
    <citation type="journal article" date="2014" name="Int. J. Syst. Evol. Microbiol.">
        <title>Complete genome sequence of Corynebacterium casei LMG S-19264T (=DSM 44701T), isolated from a smear-ripened cheese.</title>
        <authorList>
            <consortium name="US DOE Joint Genome Institute (JGI-PGF)"/>
            <person name="Walter F."/>
            <person name="Albersmeier A."/>
            <person name="Kalinowski J."/>
            <person name="Ruckert C."/>
        </authorList>
    </citation>
    <scope>NUCLEOTIDE SEQUENCE</scope>
    <source>
        <strain evidence="2">CGMCC 1.15367</strain>
    </source>
</reference>
<dbReference type="InterPro" id="IPR036061">
    <property type="entry name" value="CheW-like_dom_sf"/>
</dbReference>
<dbReference type="SUPFAM" id="SSF50341">
    <property type="entry name" value="CheW-like"/>
    <property type="match status" value="1"/>
</dbReference>
<dbReference type="SMART" id="SM00260">
    <property type="entry name" value="CheW"/>
    <property type="match status" value="1"/>
</dbReference>
<dbReference type="InterPro" id="IPR002545">
    <property type="entry name" value="CheW-lke_dom"/>
</dbReference>
<gene>
    <name evidence="2" type="primary">cheW</name>
    <name evidence="2" type="ORF">GCM10011390_50960</name>
</gene>
<evidence type="ECO:0000259" key="1">
    <source>
        <dbReference type="PROSITE" id="PS50851"/>
    </source>
</evidence>
<dbReference type="AlphaFoldDB" id="A0A917A3R7"/>
<dbReference type="Gene3D" id="2.30.30.40">
    <property type="entry name" value="SH3 Domains"/>
    <property type="match status" value="1"/>
</dbReference>
<dbReference type="Proteomes" id="UP000644699">
    <property type="component" value="Unassembled WGS sequence"/>
</dbReference>
<evidence type="ECO:0000313" key="2">
    <source>
        <dbReference type="EMBL" id="GGE25301.1"/>
    </source>
</evidence>
<dbReference type="GO" id="GO:0007165">
    <property type="term" value="P:signal transduction"/>
    <property type="evidence" value="ECO:0007669"/>
    <property type="project" value="InterPro"/>
</dbReference>
<feature type="domain" description="CheW-like" evidence="1">
    <location>
        <begin position="20"/>
        <end position="169"/>
    </location>
</feature>
<comment type="caution">
    <text evidence="2">The sequence shown here is derived from an EMBL/GenBank/DDBJ whole genome shotgun (WGS) entry which is preliminary data.</text>
</comment>
<dbReference type="PANTHER" id="PTHR22617:SF23">
    <property type="entry name" value="CHEMOTAXIS PROTEIN CHEW"/>
    <property type="match status" value="1"/>
</dbReference>
<name>A0A917A3R7_9HYPH</name>
<dbReference type="PANTHER" id="PTHR22617">
    <property type="entry name" value="CHEMOTAXIS SENSOR HISTIDINE KINASE-RELATED"/>
    <property type="match status" value="1"/>
</dbReference>
<sequence length="172" mass="18422">MRPASDLTEAELSAENEGGTSEILTFRIGTETFGIRVMHVREVLDHKPIARVSNAPPTLLGMIDVRGIGVPVVDLKLKLRMAAGGEGEGEPTPDSRIVVLEFDAAGRHQTVAIVADAVYEVSDLGDAALERPPQFGESWNSAFMTGLGRRGESFLTLLDIPHLFETAADLAA</sequence>
<dbReference type="Gene3D" id="2.40.50.180">
    <property type="entry name" value="CheA-289, Domain 4"/>
    <property type="match status" value="1"/>
</dbReference>
<dbReference type="PROSITE" id="PS50851">
    <property type="entry name" value="CHEW"/>
    <property type="match status" value="1"/>
</dbReference>
<protein>
    <submittedName>
        <fullName evidence="2">Chemotaxis protein CheW</fullName>
    </submittedName>
</protein>
<dbReference type="EMBL" id="BMIQ01000018">
    <property type="protein sequence ID" value="GGE25301.1"/>
    <property type="molecule type" value="Genomic_DNA"/>
</dbReference>